<gene>
    <name evidence="1" type="ORF">UW25_C0001G0065</name>
</gene>
<dbReference type="EMBL" id="LCHP01000001">
    <property type="protein sequence ID" value="KKT37257.1"/>
    <property type="molecule type" value="Genomic_DNA"/>
</dbReference>
<evidence type="ECO:0000313" key="1">
    <source>
        <dbReference type="EMBL" id="KKT37257.1"/>
    </source>
</evidence>
<proteinExistence type="predicted"/>
<protein>
    <submittedName>
        <fullName evidence="1">Uncharacterized protein</fullName>
    </submittedName>
</protein>
<reference evidence="1 2" key="1">
    <citation type="journal article" date="2015" name="Nature">
        <title>rRNA introns, odd ribosomes, and small enigmatic genomes across a large radiation of phyla.</title>
        <authorList>
            <person name="Brown C.T."/>
            <person name="Hug L.A."/>
            <person name="Thomas B.C."/>
            <person name="Sharon I."/>
            <person name="Castelle C.J."/>
            <person name="Singh A."/>
            <person name="Wilkins M.J."/>
            <person name="Williams K.H."/>
            <person name="Banfield J.F."/>
        </authorList>
    </citation>
    <scope>NUCLEOTIDE SEQUENCE [LARGE SCALE GENOMIC DNA]</scope>
</reference>
<name>A0A837IC30_9BACT</name>
<evidence type="ECO:0000313" key="2">
    <source>
        <dbReference type="Proteomes" id="UP000033815"/>
    </source>
</evidence>
<comment type="caution">
    <text evidence="1">The sequence shown here is derived from an EMBL/GenBank/DDBJ whole genome shotgun (WGS) entry which is preliminary data.</text>
</comment>
<dbReference type="AlphaFoldDB" id="A0A837IC30"/>
<sequence>MLHLFKFRKKLPQIVIRYSKLLDPIFIFYCQNNPDLKKQGWNDWIPKSREKIDENIKLFREEWRKDGEIILRGICGILRLNFYRNVIPIYIVSGNARNFSDPLIIRGDYHNPTDFVDILTHELIHVLFTDNGNKVPMSIDKNMFPTENHDTQVHVIVYAVLKYIYLEVLNDKERFEKYVSTTKSKDYLRALEIVEKRGYRELIEQFVKMYK</sequence>
<dbReference type="Proteomes" id="UP000033815">
    <property type="component" value="Unassembled WGS sequence"/>
</dbReference>
<accession>A0A837IC30</accession>
<organism evidence="1 2">
    <name type="scientific">Candidatus Nomurabacteria bacterium GW2011_GWB1_44_12</name>
    <dbReference type="NCBI Taxonomy" id="1618748"/>
    <lineage>
        <taxon>Bacteria</taxon>
        <taxon>Candidatus Nomuraibacteriota</taxon>
    </lineage>
</organism>